<protein>
    <recommendedName>
        <fullName evidence="3">beta-N-acetylhexosaminidase</fullName>
        <ecNumber evidence="3">3.2.1.52</ecNumber>
    </recommendedName>
</protein>
<dbReference type="EMBL" id="RAYV01000008">
    <property type="protein sequence ID" value="RKI87543.1"/>
    <property type="molecule type" value="Genomic_DNA"/>
</dbReference>
<evidence type="ECO:0000259" key="8">
    <source>
        <dbReference type="Pfam" id="PF00933"/>
    </source>
</evidence>
<dbReference type="GO" id="GO:0009254">
    <property type="term" value="P:peptidoglycan turnover"/>
    <property type="evidence" value="ECO:0007669"/>
    <property type="project" value="TreeGrafter"/>
</dbReference>
<dbReference type="InterPro" id="IPR019800">
    <property type="entry name" value="Glyco_hydro_3_AS"/>
</dbReference>
<dbReference type="Proteomes" id="UP000273889">
    <property type="component" value="Unassembled WGS sequence"/>
</dbReference>
<sequence length="464" mass="47810">MRILPSILHNSPHSGSARRLVATHYTGSNGRKTNQGGAMAQQQANRHGSEQRHRTHAWIAIVATVVALMLAVGAIWWAWAHHAHTPRPQATTPALTATPSVTPSGSPSGAAPTASPSPTAADRAQEIVDGMSLDERAAQLVMTPLAAGTDPSAIRALIADEHVGSVILMGNWTSGVAGVREATEMLQSYADGPTRVLVATDQEGGQVQHLQGPGFETMPSEVTQGMMTLANLQAASRGWGEQLHMAGVHVDLAPCVDTVTIDRASNAPVGALDRDYGLDAAGNAQHAAAFVEGLRAAGVGAAAKHFPGLGAVTGNTDFTTDGIVDTTTTRNGPEVQAFAQAIRAAEPGMVMISLATYTAIDPDEPAAFSPTVIDGMLRGDIGYGGVVISDSLSASAVSAIAPAELGVRLVQAGGDLACVNDPAFTQPILDGLRARARGDAAFAERVTQSARRVVALKLALGLAQ</sequence>
<feature type="domain" description="Glycoside hydrolase family 3 N-terminal" evidence="8">
    <location>
        <begin position="133"/>
        <end position="455"/>
    </location>
</feature>
<comment type="similarity">
    <text evidence="2">Belongs to the glycosyl hydrolase 3 family.</text>
</comment>
<feature type="transmembrane region" description="Helical" evidence="7">
    <location>
        <begin position="57"/>
        <end position="79"/>
    </location>
</feature>
<evidence type="ECO:0000256" key="2">
    <source>
        <dbReference type="ARBA" id="ARBA00005336"/>
    </source>
</evidence>
<keyword evidence="4 9" id="KW-0378">Hydrolase</keyword>
<accession>A0AB37NWQ7</accession>
<evidence type="ECO:0000256" key="1">
    <source>
        <dbReference type="ARBA" id="ARBA00001231"/>
    </source>
</evidence>
<evidence type="ECO:0000256" key="6">
    <source>
        <dbReference type="SAM" id="MobiDB-lite"/>
    </source>
</evidence>
<dbReference type="Gene3D" id="3.20.20.300">
    <property type="entry name" value="Glycoside hydrolase, family 3, N-terminal domain"/>
    <property type="match status" value="1"/>
</dbReference>
<gene>
    <name evidence="9" type="ORF">D7V89_06660</name>
</gene>
<dbReference type="PANTHER" id="PTHR30480">
    <property type="entry name" value="BETA-HEXOSAMINIDASE-RELATED"/>
    <property type="match status" value="1"/>
</dbReference>
<dbReference type="InterPro" id="IPR036962">
    <property type="entry name" value="Glyco_hydro_3_N_sf"/>
</dbReference>
<dbReference type="GO" id="GO:0005975">
    <property type="term" value="P:carbohydrate metabolic process"/>
    <property type="evidence" value="ECO:0007669"/>
    <property type="project" value="InterPro"/>
</dbReference>
<comment type="catalytic activity">
    <reaction evidence="1">
        <text>Hydrolysis of terminal non-reducing N-acetyl-D-hexosamine residues in N-acetyl-beta-D-hexosaminides.</text>
        <dbReference type="EC" id="3.2.1.52"/>
    </reaction>
</comment>
<feature type="compositionally biased region" description="Low complexity" evidence="6">
    <location>
        <begin position="35"/>
        <end position="44"/>
    </location>
</feature>
<keyword evidence="7" id="KW-0472">Membrane</keyword>
<dbReference type="SUPFAM" id="SSF51445">
    <property type="entry name" value="(Trans)glycosidases"/>
    <property type="match status" value="1"/>
</dbReference>
<proteinExistence type="inferred from homology"/>
<feature type="compositionally biased region" description="Low complexity" evidence="6">
    <location>
        <begin position="87"/>
        <end position="121"/>
    </location>
</feature>
<evidence type="ECO:0000256" key="3">
    <source>
        <dbReference type="ARBA" id="ARBA00012663"/>
    </source>
</evidence>
<feature type="region of interest" description="Disordered" evidence="6">
    <location>
        <begin position="26"/>
        <end position="51"/>
    </location>
</feature>
<dbReference type="AlphaFoldDB" id="A0AB37NWQ7"/>
<evidence type="ECO:0000256" key="7">
    <source>
        <dbReference type="SAM" id="Phobius"/>
    </source>
</evidence>
<dbReference type="PROSITE" id="PS00775">
    <property type="entry name" value="GLYCOSYL_HYDROL_F3"/>
    <property type="match status" value="1"/>
</dbReference>
<comment type="caution">
    <text evidence="9">The sequence shown here is derived from an EMBL/GenBank/DDBJ whole genome shotgun (WGS) entry which is preliminary data.</text>
</comment>
<name>A0AB37NWQ7_9BIFI</name>
<keyword evidence="7" id="KW-1133">Transmembrane helix</keyword>
<dbReference type="EC" id="3.2.1.52" evidence="3"/>
<dbReference type="GO" id="GO:0004563">
    <property type="term" value="F:beta-N-acetylhexosaminidase activity"/>
    <property type="evidence" value="ECO:0007669"/>
    <property type="project" value="UniProtKB-EC"/>
</dbReference>
<keyword evidence="5" id="KW-0326">Glycosidase</keyword>
<reference evidence="9 10" key="1">
    <citation type="submission" date="2018-09" db="EMBL/GenBank/DDBJ databases">
        <title>Murine metabolic-syndrome-specific gut microbial biobank.</title>
        <authorList>
            <person name="Liu C."/>
        </authorList>
    </citation>
    <scope>NUCLEOTIDE SEQUENCE [LARGE SCALE GENOMIC DNA]</scope>
    <source>
        <strain evidence="9 10">WYJ21-P61</strain>
    </source>
</reference>
<dbReference type="InterPro" id="IPR050226">
    <property type="entry name" value="NagZ_Beta-hexosaminidase"/>
</dbReference>
<evidence type="ECO:0000313" key="10">
    <source>
        <dbReference type="Proteomes" id="UP000273889"/>
    </source>
</evidence>
<dbReference type="InterPro" id="IPR017853">
    <property type="entry name" value="GH"/>
</dbReference>
<dbReference type="PANTHER" id="PTHR30480:SF13">
    <property type="entry name" value="BETA-HEXOSAMINIDASE"/>
    <property type="match status" value="1"/>
</dbReference>
<organism evidence="9 10">
    <name type="scientific">Bifidobacterium pseudolongum</name>
    <dbReference type="NCBI Taxonomy" id="1694"/>
    <lineage>
        <taxon>Bacteria</taxon>
        <taxon>Bacillati</taxon>
        <taxon>Actinomycetota</taxon>
        <taxon>Actinomycetes</taxon>
        <taxon>Bifidobacteriales</taxon>
        <taxon>Bifidobacteriaceae</taxon>
        <taxon>Bifidobacterium</taxon>
    </lineage>
</organism>
<dbReference type="InterPro" id="IPR001764">
    <property type="entry name" value="Glyco_hydro_3_N"/>
</dbReference>
<dbReference type="Pfam" id="PF00933">
    <property type="entry name" value="Glyco_hydro_3"/>
    <property type="match status" value="1"/>
</dbReference>
<evidence type="ECO:0000256" key="4">
    <source>
        <dbReference type="ARBA" id="ARBA00022801"/>
    </source>
</evidence>
<evidence type="ECO:0000313" key="9">
    <source>
        <dbReference type="EMBL" id="RKI87543.1"/>
    </source>
</evidence>
<keyword evidence="7" id="KW-0812">Transmembrane</keyword>
<feature type="region of interest" description="Disordered" evidence="6">
    <location>
        <begin position="87"/>
        <end position="122"/>
    </location>
</feature>
<evidence type="ECO:0000256" key="5">
    <source>
        <dbReference type="ARBA" id="ARBA00023295"/>
    </source>
</evidence>